<dbReference type="PROSITE" id="PS50160">
    <property type="entry name" value="DNA_LIGASE_A3"/>
    <property type="match status" value="1"/>
</dbReference>
<evidence type="ECO:0000313" key="6">
    <source>
        <dbReference type="Proteomes" id="UP001382904"/>
    </source>
</evidence>
<comment type="caution">
    <text evidence="5">The sequence shown here is derived from an EMBL/GenBank/DDBJ whole genome shotgun (WGS) entry which is preliminary data.</text>
</comment>
<accession>A0ABU8UE20</accession>
<sequence>MTLRPPVEPMLAQAAESVPGPAALRAGVAYEQKLDGHRALLFTAAGPGATVLVQTRRGALVQDRWPDLVAAAEAQLPHGLVLDGELVVWDTEAGRLSFEALQRRAATRARGALALAARWPAYFVAFDLLQQDGQELLRRPYAERRALLENLFSEHALTAPWTLCPMTTDLAKAREWLESRTDVSGVEGILVKPLNGRDLPGYRGWIKIRRRDTTETIVGAITGTLTRPGLLVLGRHDTDGRLRPVGRTVPLRPDAARQVAEHLTAAAPGHPWTGVRFSATWGSRDVLDTTLVHPAWSPRSARIAPSTTAASTATRSASSACASTWERRTFPGSVRNRLRPPADGSPETPAARAGAPSRYAAAVGVGRGMAVGDCLGSGFRPRTSAGPVVACGGGGRRPVGGPRGVAGLGRAGWAADR</sequence>
<keyword evidence="6" id="KW-1185">Reference proteome</keyword>
<keyword evidence="2 5" id="KW-0436">Ligase</keyword>
<feature type="compositionally biased region" description="Low complexity" evidence="3">
    <location>
        <begin position="303"/>
        <end position="324"/>
    </location>
</feature>
<protein>
    <submittedName>
        <fullName evidence="5">RNA ligase family protein</fullName>
    </submittedName>
</protein>
<dbReference type="PANTHER" id="PTHR45674">
    <property type="entry name" value="DNA LIGASE 1/3 FAMILY MEMBER"/>
    <property type="match status" value="1"/>
</dbReference>
<comment type="similarity">
    <text evidence="1">Belongs to the ATP-dependent DNA ligase family.</text>
</comment>
<evidence type="ECO:0000313" key="5">
    <source>
        <dbReference type="EMBL" id="MEJ8645353.1"/>
    </source>
</evidence>
<dbReference type="PANTHER" id="PTHR45674:SF4">
    <property type="entry name" value="DNA LIGASE 1"/>
    <property type="match status" value="1"/>
</dbReference>
<evidence type="ECO:0000256" key="3">
    <source>
        <dbReference type="SAM" id="MobiDB-lite"/>
    </source>
</evidence>
<dbReference type="SUPFAM" id="SSF56091">
    <property type="entry name" value="DNA ligase/mRNA capping enzyme, catalytic domain"/>
    <property type="match status" value="1"/>
</dbReference>
<gene>
    <name evidence="5" type="ORF">WKI68_37355</name>
</gene>
<proteinExistence type="inferred from homology"/>
<dbReference type="InterPro" id="IPR012310">
    <property type="entry name" value="DNA_ligase_ATP-dep_cent"/>
</dbReference>
<dbReference type="Gene3D" id="3.30.470.30">
    <property type="entry name" value="DNA ligase/mRNA capping enzyme"/>
    <property type="match status" value="1"/>
</dbReference>
<feature type="domain" description="ATP-dependent DNA ligase family profile" evidence="4">
    <location>
        <begin position="123"/>
        <end position="241"/>
    </location>
</feature>
<evidence type="ECO:0000256" key="2">
    <source>
        <dbReference type="ARBA" id="ARBA00022598"/>
    </source>
</evidence>
<reference evidence="5 6" key="1">
    <citation type="submission" date="2024-03" db="EMBL/GenBank/DDBJ databases">
        <title>Novel Streptomyces species of biotechnological and ecological value are a feature of Machair soil.</title>
        <authorList>
            <person name="Prole J.R."/>
            <person name="Goodfellow M."/>
            <person name="Allenby N."/>
            <person name="Ward A.C."/>
        </authorList>
    </citation>
    <scope>NUCLEOTIDE SEQUENCE [LARGE SCALE GENOMIC DNA]</scope>
    <source>
        <strain evidence="5 6">MS1.HAVA.3</strain>
    </source>
</reference>
<dbReference type="GO" id="GO:0016874">
    <property type="term" value="F:ligase activity"/>
    <property type="evidence" value="ECO:0007669"/>
    <property type="project" value="UniProtKB-KW"/>
</dbReference>
<evidence type="ECO:0000259" key="4">
    <source>
        <dbReference type="PROSITE" id="PS50160"/>
    </source>
</evidence>
<dbReference type="EMBL" id="JBBKAM010000003">
    <property type="protein sequence ID" value="MEJ8645353.1"/>
    <property type="molecule type" value="Genomic_DNA"/>
</dbReference>
<dbReference type="InterPro" id="IPR050191">
    <property type="entry name" value="ATP-dep_DNA_ligase"/>
</dbReference>
<evidence type="ECO:0000256" key="1">
    <source>
        <dbReference type="ARBA" id="ARBA00007572"/>
    </source>
</evidence>
<feature type="region of interest" description="Disordered" evidence="3">
    <location>
        <begin position="303"/>
        <end position="356"/>
    </location>
</feature>
<name>A0ABU8UE20_9ACTN</name>
<dbReference type="Pfam" id="PF01068">
    <property type="entry name" value="DNA_ligase_A_M"/>
    <property type="match status" value="1"/>
</dbReference>
<organism evidence="5 6">
    <name type="scientific">Streptomyces caledonius</name>
    <dbReference type="NCBI Taxonomy" id="3134107"/>
    <lineage>
        <taxon>Bacteria</taxon>
        <taxon>Bacillati</taxon>
        <taxon>Actinomycetota</taxon>
        <taxon>Actinomycetes</taxon>
        <taxon>Kitasatosporales</taxon>
        <taxon>Streptomycetaceae</taxon>
        <taxon>Streptomyces</taxon>
    </lineage>
</organism>
<dbReference type="Proteomes" id="UP001382904">
    <property type="component" value="Unassembled WGS sequence"/>
</dbReference>